<dbReference type="InterPro" id="IPR018062">
    <property type="entry name" value="HTH_AraC-typ_CS"/>
</dbReference>
<evidence type="ECO:0000259" key="4">
    <source>
        <dbReference type="PROSITE" id="PS01124"/>
    </source>
</evidence>
<dbReference type="Proteomes" id="UP000252415">
    <property type="component" value="Unassembled WGS sequence"/>
</dbReference>
<dbReference type="InterPro" id="IPR020449">
    <property type="entry name" value="Tscrpt_reg_AraC-type_HTH"/>
</dbReference>
<dbReference type="SUPFAM" id="SSF51215">
    <property type="entry name" value="Regulatory protein AraC"/>
    <property type="match status" value="1"/>
</dbReference>
<dbReference type="PROSITE" id="PS01124">
    <property type="entry name" value="HTH_ARAC_FAMILY_2"/>
    <property type="match status" value="1"/>
</dbReference>
<reference evidence="5 6" key="1">
    <citation type="submission" date="2018-07" db="EMBL/GenBank/DDBJ databases">
        <title>Genomic Encyclopedia of Type Strains, Phase III (KMG-III): the genomes of soil and plant-associated and newly described type strains.</title>
        <authorList>
            <person name="Whitman W."/>
        </authorList>
    </citation>
    <scope>NUCLEOTIDE SEQUENCE [LARGE SCALE GENOMIC DNA]</scope>
    <source>
        <strain evidence="5 6">CECT 7506</strain>
    </source>
</reference>
<dbReference type="InterPro" id="IPR037923">
    <property type="entry name" value="HTH-like"/>
</dbReference>
<organism evidence="5 6">
    <name type="scientific">Paenibacillus prosopidis</name>
    <dbReference type="NCBI Taxonomy" id="630520"/>
    <lineage>
        <taxon>Bacteria</taxon>
        <taxon>Bacillati</taxon>
        <taxon>Bacillota</taxon>
        <taxon>Bacilli</taxon>
        <taxon>Bacillales</taxon>
        <taxon>Paenibacillaceae</taxon>
        <taxon>Paenibacillus</taxon>
    </lineage>
</organism>
<evidence type="ECO:0000313" key="5">
    <source>
        <dbReference type="EMBL" id="RCW50823.1"/>
    </source>
</evidence>
<dbReference type="PANTHER" id="PTHR43280:SF30">
    <property type="entry name" value="MMSAB OPERON REGULATORY PROTEIN"/>
    <property type="match status" value="1"/>
</dbReference>
<keyword evidence="6" id="KW-1185">Reference proteome</keyword>
<dbReference type="PRINTS" id="PR00032">
    <property type="entry name" value="HTHARAC"/>
</dbReference>
<dbReference type="AlphaFoldDB" id="A0A368W4Y2"/>
<keyword evidence="1" id="KW-0805">Transcription regulation</keyword>
<comment type="caution">
    <text evidence="5">The sequence shown here is derived from an EMBL/GenBank/DDBJ whole genome shotgun (WGS) entry which is preliminary data.</text>
</comment>
<dbReference type="SMART" id="SM00342">
    <property type="entry name" value="HTH_ARAC"/>
    <property type="match status" value="1"/>
</dbReference>
<protein>
    <submittedName>
        <fullName evidence="5">AraC family transcriptional regulator</fullName>
    </submittedName>
</protein>
<dbReference type="Pfam" id="PF12833">
    <property type="entry name" value="HTH_18"/>
    <property type="match status" value="1"/>
</dbReference>
<evidence type="ECO:0000313" key="6">
    <source>
        <dbReference type="Proteomes" id="UP000252415"/>
    </source>
</evidence>
<evidence type="ECO:0000256" key="2">
    <source>
        <dbReference type="ARBA" id="ARBA00023125"/>
    </source>
</evidence>
<dbReference type="Gene3D" id="1.10.10.60">
    <property type="entry name" value="Homeodomain-like"/>
    <property type="match status" value="2"/>
</dbReference>
<dbReference type="InterPro" id="IPR014710">
    <property type="entry name" value="RmlC-like_jellyroll"/>
</dbReference>
<dbReference type="GO" id="GO:0043565">
    <property type="term" value="F:sequence-specific DNA binding"/>
    <property type="evidence" value="ECO:0007669"/>
    <property type="project" value="InterPro"/>
</dbReference>
<dbReference type="PROSITE" id="PS00041">
    <property type="entry name" value="HTH_ARAC_FAMILY_1"/>
    <property type="match status" value="1"/>
</dbReference>
<dbReference type="InterPro" id="IPR018060">
    <property type="entry name" value="HTH_AraC"/>
</dbReference>
<feature type="domain" description="HTH araC/xylS-type" evidence="4">
    <location>
        <begin position="163"/>
        <end position="261"/>
    </location>
</feature>
<keyword evidence="3" id="KW-0804">Transcription</keyword>
<proteinExistence type="predicted"/>
<dbReference type="EMBL" id="QPJD01000002">
    <property type="protein sequence ID" value="RCW50823.1"/>
    <property type="molecule type" value="Genomic_DNA"/>
</dbReference>
<evidence type="ECO:0000256" key="3">
    <source>
        <dbReference type="ARBA" id="ARBA00023163"/>
    </source>
</evidence>
<dbReference type="RefSeq" id="WP_114378354.1">
    <property type="nucleotide sequence ID" value="NZ_QPJD01000002.1"/>
</dbReference>
<dbReference type="InterPro" id="IPR003313">
    <property type="entry name" value="AraC-bd"/>
</dbReference>
<dbReference type="CDD" id="cd06986">
    <property type="entry name" value="cupin_MmsR-like_N"/>
    <property type="match status" value="1"/>
</dbReference>
<dbReference type="GO" id="GO:0003700">
    <property type="term" value="F:DNA-binding transcription factor activity"/>
    <property type="evidence" value="ECO:0007669"/>
    <property type="project" value="InterPro"/>
</dbReference>
<dbReference type="PANTHER" id="PTHR43280">
    <property type="entry name" value="ARAC-FAMILY TRANSCRIPTIONAL REGULATOR"/>
    <property type="match status" value="1"/>
</dbReference>
<name>A0A368W4Y2_9BACL</name>
<accession>A0A368W4Y2</accession>
<keyword evidence="2" id="KW-0238">DNA-binding</keyword>
<dbReference type="InterPro" id="IPR009057">
    <property type="entry name" value="Homeodomain-like_sf"/>
</dbReference>
<dbReference type="OrthoDB" id="9813413at2"/>
<sequence length="268" mass="31274">MQELYDLVYFYHGKQYCDYWGPGVKDHYKILFIHEGRGTYQINGCTYELKQGQGFMVFPDTICSMKANEEDPWTYSWIAFQGKCVDRLLEQVQLSKLNPHFHFAPAEWFDVWLDELTHANSLERNGGLVVHSLLYRLFADWIAMLTAPDQAGYIPKAKEVYVRKAIDYIKANYYNKVSITELSKLIGIDRIYLSSLFKETVHLSPQMYLLQYRMDKAVDLMNNPMLTVSDISHSVGYNDPLLFSKMFKKIKGVSPSHYRRDKSLTILT</sequence>
<dbReference type="Pfam" id="PF02311">
    <property type="entry name" value="AraC_binding"/>
    <property type="match status" value="1"/>
</dbReference>
<dbReference type="Gene3D" id="2.60.120.10">
    <property type="entry name" value="Jelly Rolls"/>
    <property type="match status" value="1"/>
</dbReference>
<gene>
    <name evidence="5" type="ORF">DFP97_10215</name>
</gene>
<evidence type="ECO:0000256" key="1">
    <source>
        <dbReference type="ARBA" id="ARBA00023015"/>
    </source>
</evidence>
<dbReference type="SUPFAM" id="SSF46689">
    <property type="entry name" value="Homeodomain-like"/>
    <property type="match status" value="2"/>
</dbReference>